<dbReference type="SUPFAM" id="SSF58014">
    <property type="entry name" value="Coiled-coil domain of nucleotide exchange factor GrpE"/>
    <property type="match status" value="1"/>
</dbReference>
<evidence type="ECO:0000256" key="10">
    <source>
        <dbReference type="HAMAP-Rule" id="MF_01151"/>
    </source>
</evidence>
<evidence type="ECO:0000256" key="4">
    <source>
        <dbReference type="ARBA" id="ARBA00022490"/>
    </source>
</evidence>
<dbReference type="InterPro" id="IPR013805">
    <property type="entry name" value="GrpE_CC"/>
</dbReference>
<dbReference type="GO" id="GO:0000774">
    <property type="term" value="F:adenyl-nucleotide exchange factor activity"/>
    <property type="evidence" value="ECO:0007669"/>
    <property type="project" value="InterPro"/>
</dbReference>
<dbReference type="CDD" id="cd00446">
    <property type="entry name" value="GrpE"/>
    <property type="match status" value="1"/>
</dbReference>
<accession>A0A2H0DX51</accession>
<proteinExistence type="inferred from homology"/>
<evidence type="ECO:0000256" key="6">
    <source>
        <dbReference type="ARBA" id="ARBA00023186"/>
    </source>
</evidence>
<dbReference type="Gene3D" id="3.90.20.20">
    <property type="match status" value="1"/>
</dbReference>
<dbReference type="InterPro" id="IPR009012">
    <property type="entry name" value="GrpE_head"/>
</dbReference>
<dbReference type="SUPFAM" id="SSF51064">
    <property type="entry name" value="Head domain of nucleotide exchange factor GrpE"/>
    <property type="match status" value="1"/>
</dbReference>
<evidence type="ECO:0000256" key="7">
    <source>
        <dbReference type="ARBA" id="ARBA00053401"/>
    </source>
</evidence>
<gene>
    <name evidence="10 13" type="primary">grpE</name>
    <name evidence="13" type="ORF">COW82_00455</name>
</gene>
<comment type="caution">
    <text evidence="13">The sequence shown here is derived from an EMBL/GenBank/DDBJ whole genome shotgun (WGS) entry which is preliminary data.</text>
</comment>
<dbReference type="FunFam" id="2.30.22.10:FF:000001">
    <property type="entry name" value="Protein GrpE"/>
    <property type="match status" value="1"/>
</dbReference>
<dbReference type="Proteomes" id="UP000231276">
    <property type="component" value="Unassembled WGS sequence"/>
</dbReference>
<comment type="subcellular location">
    <subcellularLocation>
        <location evidence="1 10">Cytoplasm</location>
    </subcellularLocation>
</comment>
<reference evidence="13 14" key="1">
    <citation type="submission" date="2017-09" db="EMBL/GenBank/DDBJ databases">
        <title>Depth-based differentiation of microbial function through sediment-hosted aquifers and enrichment of novel symbionts in the deep terrestrial subsurface.</title>
        <authorList>
            <person name="Probst A.J."/>
            <person name="Ladd B."/>
            <person name="Jarett J.K."/>
            <person name="Geller-Mcgrath D.E."/>
            <person name="Sieber C.M."/>
            <person name="Emerson J.B."/>
            <person name="Anantharaman K."/>
            <person name="Thomas B.C."/>
            <person name="Malmstrom R."/>
            <person name="Stieglmeier M."/>
            <person name="Klingl A."/>
            <person name="Woyke T."/>
            <person name="Ryan C.M."/>
            <person name="Banfield J.F."/>
        </authorList>
    </citation>
    <scope>NUCLEOTIDE SEQUENCE [LARGE SCALE GENOMIC DNA]</scope>
    <source>
        <strain evidence="13">CG22_combo_CG10-13_8_21_14_all_43_18</strain>
    </source>
</reference>
<keyword evidence="4 10" id="KW-0963">Cytoplasm</keyword>
<dbReference type="GO" id="GO:0042803">
    <property type="term" value="F:protein homodimerization activity"/>
    <property type="evidence" value="ECO:0007669"/>
    <property type="project" value="InterPro"/>
</dbReference>
<dbReference type="GO" id="GO:0005737">
    <property type="term" value="C:cytoplasm"/>
    <property type="evidence" value="ECO:0007669"/>
    <property type="project" value="UniProtKB-SubCell"/>
</dbReference>
<keyword evidence="6 10" id="KW-0143">Chaperone</keyword>
<dbReference type="PANTHER" id="PTHR21237">
    <property type="entry name" value="GRPE PROTEIN"/>
    <property type="match status" value="1"/>
</dbReference>
<dbReference type="AlphaFoldDB" id="A0A2H0DX51"/>
<evidence type="ECO:0000256" key="3">
    <source>
        <dbReference type="ARBA" id="ARBA00011738"/>
    </source>
</evidence>
<dbReference type="GO" id="GO:0006457">
    <property type="term" value="P:protein folding"/>
    <property type="evidence" value="ECO:0007669"/>
    <property type="project" value="InterPro"/>
</dbReference>
<dbReference type="HAMAP" id="MF_01151">
    <property type="entry name" value="GrpE"/>
    <property type="match status" value="1"/>
</dbReference>
<evidence type="ECO:0000256" key="1">
    <source>
        <dbReference type="ARBA" id="ARBA00004496"/>
    </source>
</evidence>
<dbReference type="PRINTS" id="PR00773">
    <property type="entry name" value="GRPEPROTEIN"/>
</dbReference>
<evidence type="ECO:0000256" key="11">
    <source>
        <dbReference type="RuleBase" id="RU000639"/>
    </source>
</evidence>
<dbReference type="InterPro" id="IPR000740">
    <property type="entry name" value="GrpE"/>
</dbReference>
<dbReference type="EMBL" id="PCTS01000006">
    <property type="protein sequence ID" value="PIP86752.1"/>
    <property type="molecule type" value="Genomic_DNA"/>
</dbReference>
<dbReference type="PROSITE" id="PS01071">
    <property type="entry name" value="GRPE"/>
    <property type="match status" value="1"/>
</dbReference>
<evidence type="ECO:0000313" key="14">
    <source>
        <dbReference type="Proteomes" id="UP000231276"/>
    </source>
</evidence>
<comment type="subunit">
    <text evidence="3 10">Homodimer.</text>
</comment>
<evidence type="ECO:0000256" key="9">
    <source>
        <dbReference type="ARBA" id="ARBA00076414"/>
    </source>
</evidence>
<dbReference type="GO" id="GO:0051082">
    <property type="term" value="F:unfolded protein binding"/>
    <property type="evidence" value="ECO:0007669"/>
    <property type="project" value="TreeGrafter"/>
</dbReference>
<evidence type="ECO:0000256" key="2">
    <source>
        <dbReference type="ARBA" id="ARBA00009054"/>
    </source>
</evidence>
<organism evidence="13 14">
    <name type="scientific">Candidatus Campbellbacteria bacterium CG22_combo_CG10-13_8_21_14_all_43_18</name>
    <dbReference type="NCBI Taxonomy" id="1974530"/>
    <lineage>
        <taxon>Bacteria</taxon>
        <taxon>Candidatus Campbelliibacteriota</taxon>
    </lineage>
</organism>
<keyword evidence="5 10" id="KW-0346">Stress response</keyword>
<comment type="similarity">
    <text evidence="2 10 12">Belongs to the GrpE family.</text>
</comment>
<dbReference type="Gene3D" id="2.30.22.10">
    <property type="entry name" value="Head domain of nucleotide exchange factor GrpE"/>
    <property type="match status" value="1"/>
</dbReference>
<dbReference type="GO" id="GO:0051087">
    <property type="term" value="F:protein-folding chaperone binding"/>
    <property type="evidence" value="ECO:0007669"/>
    <property type="project" value="InterPro"/>
</dbReference>
<dbReference type="PANTHER" id="PTHR21237:SF23">
    <property type="entry name" value="GRPE PROTEIN HOMOLOG, MITOCHONDRIAL"/>
    <property type="match status" value="1"/>
</dbReference>
<evidence type="ECO:0000313" key="13">
    <source>
        <dbReference type="EMBL" id="PIP86752.1"/>
    </source>
</evidence>
<sequence>MTGKDKKNKDKSVGAEAFADDVSVEAEEAEESSFGGNISKLRERLKKCVAEKQEYLAGWQRAKADFINYKKAEDERFLGVSNLAKEAFVGEILPVLDSFHLSRESEAWDNGLRQVNKQLLSILEKNGLEIISPEGRDFDPNLHEAVEMVEGEEEALDGKVFDVIQKGYKLNGRLVRPARVRVKIFKTKT</sequence>
<comment type="function">
    <text evidence="7 10 11">Participates actively in the response to hyperosmotic and heat shock by preventing the aggregation of stress-denatured proteins, in association with DnaK and GrpE. It is the nucleotide exchange factor for DnaK and may function as a thermosensor. Unfolded proteins bind initially to DnaJ; upon interaction with the DnaJ-bound protein, DnaK hydrolyzes its bound ATP, resulting in the formation of a stable complex. GrpE releases ADP from DnaK; ATP binding to DnaK triggers the release of the substrate protein, thus completing the reaction cycle. Several rounds of ATP-dependent interactions between DnaJ, DnaK and GrpE are required for fully efficient folding.</text>
</comment>
<dbReference type="Pfam" id="PF01025">
    <property type="entry name" value="GrpE"/>
    <property type="match status" value="1"/>
</dbReference>
<evidence type="ECO:0000256" key="5">
    <source>
        <dbReference type="ARBA" id="ARBA00023016"/>
    </source>
</evidence>
<protein>
    <recommendedName>
        <fullName evidence="8 10">Protein GrpE</fullName>
    </recommendedName>
    <alternativeName>
        <fullName evidence="9 10">HSP-70 cofactor</fullName>
    </alternativeName>
</protein>
<evidence type="ECO:0000256" key="12">
    <source>
        <dbReference type="RuleBase" id="RU004478"/>
    </source>
</evidence>
<name>A0A2H0DX51_9BACT</name>
<evidence type="ECO:0000256" key="8">
    <source>
        <dbReference type="ARBA" id="ARBA00072274"/>
    </source>
</evidence>